<proteinExistence type="predicted"/>
<dbReference type="RefSeq" id="WP_132320806.1">
    <property type="nucleotide sequence ID" value="NZ_FWZT01000010.1"/>
</dbReference>
<dbReference type="EMBL" id="FWZT01000010">
    <property type="protein sequence ID" value="SMF33486.1"/>
    <property type="molecule type" value="Genomic_DNA"/>
</dbReference>
<evidence type="ECO:0000313" key="2">
    <source>
        <dbReference type="EMBL" id="SMF33486.1"/>
    </source>
</evidence>
<keyword evidence="3" id="KW-1185">Reference proteome</keyword>
<protein>
    <submittedName>
        <fullName evidence="2">Uncharacterized protein</fullName>
    </submittedName>
</protein>
<evidence type="ECO:0000313" key="3">
    <source>
        <dbReference type="Proteomes" id="UP000192907"/>
    </source>
</evidence>
<accession>A0A1Y6BX76</accession>
<evidence type="ECO:0000256" key="1">
    <source>
        <dbReference type="SAM" id="MobiDB-lite"/>
    </source>
</evidence>
<gene>
    <name evidence="2" type="ORF">SAMN06296036_11088</name>
</gene>
<reference evidence="3" key="1">
    <citation type="submission" date="2017-04" db="EMBL/GenBank/DDBJ databases">
        <authorList>
            <person name="Varghese N."/>
            <person name="Submissions S."/>
        </authorList>
    </citation>
    <scope>NUCLEOTIDE SEQUENCE [LARGE SCALE GENOMIC DNA]</scope>
    <source>
        <strain evidence="3">RKEM611</strain>
    </source>
</reference>
<dbReference type="AlphaFoldDB" id="A0A1Y6BX76"/>
<dbReference type="OrthoDB" id="9816731at2"/>
<dbReference type="STRING" id="1513793.SAMN06296036_11088"/>
<name>A0A1Y6BX76_9BACT</name>
<organism evidence="2 3">
    <name type="scientific">Pseudobacteriovorax antillogorgiicola</name>
    <dbReference type="NCBI Taxonomy" id="1513793"/>
    <lineage>
        <taxon>Bacteria</taxon>
        <taxon>Pseudomonadati</taxon>
        <taxon>Bdellovibrionota</taxon>
        <taxon>Oligoflexia</taxon>
        <taxon>Oligoflexales</taxon>
        <taxon>Pseudobacteriovoracaceae</taxon>
        <taxon>Pseudobacteriovorax</taxon>
    </lineage>
</organism>
<feature type="region of interest" description="Disordered" evidence="1">
    <location>
        <begin position="579"/>
        <end position="598"/>
    </location>
</feature>
<dbReference type="Proteomes" id="UP000192907">
    <property type="component" value="Unassembled WGS sequence"/>
</dbReference>
<sequence length="834" mass="95769">MTNKMLQEYINQPSSRARIKKLEMMREEDLWLPISLANDLMCLRLGDAEKTAIIRSTSSKNNLAFEDFLTRNVSNWNQNIASCGLWEWAIRSDGILWHRSIPLSHDPHLSQRVSYTLLDLAWYGAGAKVVENFIGWEGLEEMSPAFLSLMFYRSLQWNVESERFKKIALNSLKKVYGVNAPPERTIPYYLAYLYRYDFNATKKLQHEHSISGIWTQFHGSVCDEIESGKRLNCLHEISQKKSTKASEAQLLKYWPMIWERHQIEVDALCWIFAELAGGRLKTLGEQSWEIFSGIPSDNLLKSLKACKTSDQFLAAIRIIGNLIHVSQRDELLDCIREFVTKAENPADFIGSLPQRFSTGLNTSSKGTSTFDRILDEQAQTLKNAHNVLFTEVYDAYTEKTEDDRDAVPRQAFFNLAYRNLKPKKIPKENEYWAELIAAWQDPKVDKLDHLSQLARQSPSLYQICFIDTLSRFKGIDNAALKLLDYIRSQEEDVLRAIIHALSGINTNRSIQELVAFLTRPNVSFHLQMEITQVLQEADLALLQSELRSAINDLKYDGTGDNPVWELREAISSLLLIEEPEEPKTDESSTSSADLPTTEKLDHHLQTKLKDYGLLSGEAKRALRTAQFFHLQVETSGNLKTIDLSPAIDMQYKALELSFREKFEDSTGNLIRQGILQRKLDVIGYARPIPRAMDEFEHYIESLPIINTIPFFSRFKLRKMLRAICQFRPGRRFTLDGLKAFALFFICFSRKECRYGLNNLFPLPSMTDEELFDFCKSLHVFQDFRNRAAHEGFHPDASNDLAGIWEDTAKIVENMIRVQKIIAGSTELASYQTGA</sequence>